<reference evidence="1" key="1">
    <citation type="submission" date="2021-03" db="EMBL/GenBank/DDBJ databases">
        <authorList>
            <consortium name="DOE Joint Genome Institute"/>
            <person name="Ahrendt S."/>
            <person name="Looney B.P."/>
            <person name="Miyauchi S."/>
            <person name="Morin E."/>
            <person name="Drula E."/>
            <person name="Courty P.E."/>
            <person name="Chicoki N."/>
            <person name="Fauchery L."/>
            <person name="Kohler A."/>
            <person name="Kuo A."/>
            <person name="Labutti K."/>
            <person name="Pangilinan J."/>
            <person name="Lipzen A."/>
            <person name="Riley R."/>
            <person name="Andreopoulos W."/>
            <person name="He G."/>
            <person name="Johnson J."/>
            <person name="Barry K.W."/>
            <person name="Grigoriev I.V."/>
            <person name="Nagy L."/>
            <person name="Hibbett D."/>
            <person name="Henrissat B."/>
            <person name="Matheny P.B."/>
            <person name="Labbe J."/>
            <person name="Martin F."/>
        </authorList>
    </citation>
    <scope>NUCLEOTIDE SEQUENCE</scope>
    <source>
        <strain evidence="1">HHB10654</strain>
    </source>
</reference>
<protein>
    <submittedName>
        <fullName evidence="1">Uncharacterized protein</fullName>
    </submittedName>
</protein>
<evidence type="ECO:0000313" key="1">
    <source>
        <dbReference type="EMBL" id="KAI0055037.1"/>
    </source>
</evidence>
<evidence type="ECO:0000313" key="2">
    <source>
        <dbReference type="Proteomes" id="UP000814140"/>
    </source>
</evidence>
<gene>
    <name evidence="1" type="ORF">BV25DRAFT_1816200</name>
</gene>
<comment type="caution">
    <text evidence="1">The sequence shown here is derived from an EMBL/GenBank/DDBJ whole genome shotgun (WGS) entry which is preliminary data.</text>
</comment>
<name>A0ACB8SFN8_9AGAM</name>
<dbReference type="EMBL" id="MU277317">
    <property type="protein sequence ID" value="KAI0055037.1"/>
    <property type="molecule type" value="Genomic_DNA"/>
</dbReference>
<organism evidence="1 2">
    <name type="scientific">Artomyces pyxidatus</name>
    <dbReference type="NCBI Taxonomy" id="48021"/>
    <lineage>
        <taxon>Eukaryota</taxon>
        <taxon>Fungi</taxon>
        <taxon>Dikarya</taxon>
        <taxon>Basidiomycota</taxon>
        <taxon>Agaricomycotina</taxon>
        <taxon>Agaricomycetes</taxon>
        <taxon>Russulales</taxon>
        <taxon>Auriscalpiaceae</taxon>
        <taxon>Artomyces</taxon>
    </lineage>
</organism>
<sequence>YRDAYLDESLHAEGRGAYNDVQTCPDCGRDVPSDIRCRECAGGELTCSECACRRHLWMPLHNMERWTGSFFVRVELVDLGLEIQLGHPPGISCPYRTSPRRDFTVLHTNGIHRVKLFFCDCGASAGVSCWKQVRRFGWWPATPLEPQSAATHDVLKHFHLLSLQGKTTGYDYYRALELLTDNTGLSALPDRLSSFMNIMRQYRHIQMMKRSGRGHAVEGIGGTKPGECAVVCPACPQPGLNLPDGWQDTPPDKQWLFRRIIAMDANLRLKNRLRSSSALDPGLHTGFAYFVEEQGYNEHVSKYATQEEISTCSSFAAVANANTKNTKGLRATGVGAVSCAKHEFWMPVGMGDLQKGERYCNMDFIFWSSMRGYENKTLLVSYNIACQWSRNIWERAEEAPSALRLQLPPSAVEFAIPKFHLPAHHAPCQVPYSLNYKVGVGITDGEAPERNWAALNGAASSTKEMGPGARHDTLDDHCGHANWRRVAKMGKYL</sequence>
<reference evidence="1" key="2">
    <citation type="journal article" date="2022" name="New Phytol.">
        <title>Evolutionary transition to the ectomycorrhizal habit in the genomes of a hyperdiverse lineage of mushroom-forming fungi.</title>
        <authorList>
            <person name="Looney B."/>
            <person name="Miyauchi S."/>
            <person name="Morin E."/>
            <person name="Drula E."/>
            <person name="Courty P.E."/>
            <person name="Kohler A."/>
            <person name="Kuo A."/>
            <person name="LaButti K."/>
            <person name="Pangilinan J."/>
            <person name="Lipzen A."/>
            <person name="Riley R."/>
            <person name="Andreopoulos W."/>
            <person name="He G."/>
            <person name="Johnson J."/>
            <person name="Nolan M."/>
            <person name="Tritt A."/>
            <person name="Barry K.W."/>
            <person name="Grigoriev I.V."/>
            <person name="Nagy L.G."/>
            <person name="Hibbett D."/>
            <person name="Henrissat B."/>
            <person name="Matheny P.B."/>
            <person name="Labbe J."/>
            <person name="Martin F.M."/>
        </authorList>
    </citation>
    <scope>NUCLEOTIDE SEQUENCE</scope>
    <source>
        <strain evidence="1">HHB10654</strain>
    </source>
</reference>
<dbReference type="Proteomes" id="UP000814140">
    <property type="component" value="Unassembled WGS sequence"/>
</dbReference>
<keyword evidence="2" id="KW-1185">Reference proteome</keyword>
<accession>A0ACB8SFN8</accession>
<feature type="non-terminal residue" evidence="1">
    <location>
        <position position="1"/>
    </location>
</feature>
<proteinExistence type="predicted"/>